<organism evidence="2 3">
    <name type="scientific">Malus domestica</name>
    <name type="common">Apple</name>
    <name type="synonym">Pyrus malus</name>
    <dbReference type="NCBI Taxonomy" id="3750"/>
    <lineage>
        <taxon>Eukaryota</taxon>
        <taxon>Viridiplantae</taxon>
        <taxon>Streptophyta</taxon>
        <taxon>Embryophyta</taxon>
        <taxon>Tracheophyta</taxon>
        <taxon>Spermatophyta</taxon>
        <taxon>Magnoliopsida</taxon>
        <taxon>eudicotyledons</taxon>
        <taxon>Gunneridae</taxon>
        <taxon>Pentapetalae</taxon>
        <taxon>rosids</taxon>
        <taxon>fabids</taxon>
        <taxon>Rosales</taxon>
        <taxon>Rosaceae</taxon>
        <taxon>Amygdaloideae</taxon>
        <taxon>Maleae</taxon>
        <taxon>Malus</taxon>
    </lineage>
</organism>
<dbReference type="Proteomes" id="UP000290289">
    <property type="component" value="Chromosome 2"/>
</dbReference>
<dbReference type="AlphaFoldDB" id="A0A498KIB9"/>
<evidence type="ECO:0000256" key="1">
    <source>
        <dbReference type="SAM" id="SignalP"/>
    </source>
</evidence>
<name>A0A498KIB9_MALDO</name>
<evidence type="ECO:0008006" key="4">
    <source>
        <dbReference type="Google" id="ProtNLM"/>
    </source>
</evidence>
<dbReference type="PANTHER" id="PTHR31951:SF22">
    <property type="entry name" value="ECA1 GAMETOGENESIS RELATED FAMILY"/>
    <property type="match status" value="1"/>
</dbReference>
<feature type="signal peptide" evidence="1">
    <location>
        <begin position="1"/>
        <end position="24"/>
    </location>
</feature>
<evidence type="ECO:0000313" key="2">
    <source>
        <dbReference type="EMBL" id="RXI07448.1"/>
    </source>
</evidence>
<keyword evidence="1" id="KW-0732">Signal</keyword>
<dbReference type="PANTHER" id="PTHR31951">
    <property type="entry name" value="BIFUNCTIONAL INHIBITOR/LIPID-TRANSFER PROTEIN/SEED STORAGE 2S ALBUMIN SUPERFAMILY PROTEIN-RELATED"/>
    <property type="match status" value="1"/>
</dbReference>
<protein>
    <recommendedName>
        <fullName evidence="4">Prolamin-like domain-containing protein</fullName>
    </recommendedName>
</protein>
<accession>A0A498KIB9</accession>
<feature type="chain" id="PRO_5019775135" description="Prolamin-like domain-containing protein" evidence="1">
    <location>
        <begin position="25"/>
        <end position="230"/>
    </location>
</feature>
<comment type="caution">
    <text evidence="2">The sequence shown here is derived from an EMBL/GenBank/DDBJ whole genome shotgun (WGS) entry which is preliminary data.</text>
</comment>
<sequence length="230" mass="26319">MAGLNMFPIMVILLLANCALSTLAHLDDSPAVVECKKHFSIKYAFDVYNYIFKGKKISDFSCRALVALGKPCHNVFVNSTFTYEPTGNRTAIQARADRLPGFMPLGRPCHNIFVNNTFTYEHTWNITAIQARPAVVEYKKHFSIKYAFDVYNYIFKGKKISDFSCQALVALGRPCHNVFMNNTSTYEHTGNITAIQARADQKLKLLVHFKHVQNYCPLYGYSYDREFLDR</sequence>
<evidence type="ECO:0000313" key="3">
    <source>
        <dbReference type="Proteomes" id="UP000290289"/>
    </source>
</evidence>
<keyword evidence="3" id="KW-1185">Reference proteome</keyword>
<reference evidence="2 3" key="1">
    <citation type="submission" date="2018-10" db="EMBL/GenBank/DDBJ databases">
        <title>A high-quality apple genome assembly.</title>
        <authorList>
            <person name="Hu J."/>
        </authorList>
    </citation>
    <scope>NUCLEOTIDE SEQUENCE [LARGE SCALE GENOMIC DNA]</scope>
    <source>
        <strain evidence="3">cv. HFTH1</strain>
        <tissue evidence="2">Young leaf</tissue>
    </source>
</reference>
<proteinExistence type="predicted"/>
<gene>
    <name evidence="2" type="ORF">DVH24_034122</name>
</gene>
<dbReference type="EMBL" id="RDQH01000328">
    <property type="protein sequence ID" value="RXI07448.1"/>
    <property type="molecule type" value="Genomic_DNA"/>
</dbReference>